<reference evidence="3 4" key="1">
    <citation type="submission" date="2021-06" db="EMBL/GenBank/DDBJ databases">
        <title>Bacillus sp. RD4P76, an endophyte from a halophyte.</title>
        <authorList>
            <person name="Sun J.-Q."/>
        </authorList>
    </citation>
    <scope>NUCLEOTIDE SEQUENCE [LARGE SCALE GENOMIC DNA]</scope>
    <source>
        <strain evidence="3 4">JCM 17098</strain>
    </source>
</reference>
<keyword evidence="2" id="KW-0378">Hydrolase</keyword>
<protein>
    <recommendedName>
        <fullName evidence="2">Cytokinin riboside 5'-monophosphate phosphoribohydrolase</fullName>
        <ecNumber evidence="2">3.2.2.n1</ecNumber>
    </recommendedName>
</protein>
<dbReference type="Gene3D" id="3.40.50.450">
    <property type="match status" value="1"/>
</dbReference>
<dbReference type="EMBL" id="JAHQCR010000086">
    <property type="protein sequence ID" value="MBU9723749.1"/>
    <property type="molecule type" value="Genomic_DNA"/>
</dbReference>
<dbReference type="RefSeq" id="WP_088073229.1">
    <property type="nucleotide sequence ID" value="NZ_JAHQCR010000086.1"/>
</dbReference>
<dbReference type="PANTHER" id="PTHR31223:SF70">
    <property type="entry name" value="LOG FAMILY PROTEIN YJL055W"/>
    <property type="match status" value="1"/>
</dbReference>
<accession>A0ABS6K1E5</accession>
<dbReference type="InterPro" id="IPR031100">
    <property type="entry name" value="LOG_fam"/>
</dbReference>
<comment type="caution">
    <text evidence="3">The sequence shown here is derived from an EMBL/GenBank/DDBJ whole genome shotgun (WGS) entry which is preliminary data.</text>
</comment>
<dbReference type="InterPro" id="IPR005269">
    <property type="entry name" value="LOG"/>
</dbReference>
<keyword evidence="4" id="KW-1185">Reference proteome</keyword>
<name>A0ABS6K1E5_9BACI</name>
<dbReference type="PANTHER" id="PTHR31223">
    <property type="entry name" value="LOG FAMILY PROTEIN YJL055W"/>
    <property type="match status" value="1"/>
</dbReference>
<proteinExistence type="inferred from homology"/>
<comment type="similarity">
    <text evidence="1 2">Belongs to the LOG family.</text>
</comment>
<keyword evidence="2" id="KW-0203">Cytokinin biosynthesis</keyword>
<evidence type="ECO:0000256" key="1">
    <source>
        <dbReference type="ARBA" id="ARBA00006763"/>
    </source>
</evidence>
<evidence type="ECO:0000313" key="4">
    <source>
        <dbReference type="Proteomes" id="UP000790580"/>
    </source>
</evidence>
<dbReference type="Proteomes" id="UP000790580">
    <property type="component" value="Unassembled WGS sequence"/>
</dbReference>
<organism evidence="3 4">
    <name type="scientific">Evansella alkalicola</name>
    <dbReference type="NCBI Taxonomy" id="745819"/>
    <lineage>
        <taxon>Bacteria</taxon>
        <taxon>Bacillati</taxon>
        <taxon>Bacillota</taxon>
        <taxon>Bacilli</taxon>
        <taxon>Bacillales</taxon>
        <taxon>Bacillaceae</taxon>
        <taxon>Evansella</taxon>
    </lineage>
</organism>
<dbReference type="SUPFAM" id="SSF102405">
    <property type="entry name" value="MCP/YpsA-like"/>
    <property type="match status" value="1"/>
</dbReference>
<evidence type="ECO:0000313" key="3">
    <source>
        <dbReference type="EMBL" id="MBU9723749.1"/>
    </source>
</evidence>
<sequence>MINKICVFCGSSFGSNELYKHEVEKIGRLFGENGIELIYGGGNSGLMGALSKTTLESGGKVTGIIPKKIHEQVDHIDLTELHIVETMHERKNMMYNLADAFIALPGGIGTLEELAEIFTWQQIGYHQKPVAVWNINQFYNPFRDLLLHMVREGFMKKEFLENLIVDDNLEEIMMQLKTYNPSQHNKWEKPN</sequence>
<gene>
    <name evidence="3" type="ORF">KS407_20215</name>
</gene>
<dbReference type="Pfam" id="PF03641">
    <property type="entry name" value="Lysine_decarbox"/>
    <property type="match status" value="1"/>
</dbReference>
<evidence type="ECO:0000256" key="2">
    <source>
        <dbReference type="RuleBase" id="RU363015"/>
    </source>
</evidence>
<dbReference type="EC" id="3.2.2.n1" evidence="2"/>
<dbReference type="NCBIfam" id="TIGR00730">
    <property type="entry name" value="Rossman fold protein, TIGR00730 family"/>
    <property type="match status" value="1"/>
</dbReference>